<accession>A0ABQ5V5Y9</accession>
<dbReference type="RefSeq" id="WP_284373470.1">
    <property type="nucleotide sequence ID" value="NZ_BSNJ01000005.1"/>
</dbReference>
<keyword evidence="1" id="KW-0812">Transmembrane</keyword>
<gene>
    <name evidence="2" type="ORF">GCM10007854_26370</name>
</gene>
<evidence type="ECO:0000313" key="3">
    <source>
        <dbReference type="Proteomes" id="UP001161390"/>
    </source>
</evidence>
<evidence type="ECO:0000313" key="2">
    <source>
        <dbReference type="EMBL" id="GLQ21682.1"/>
    </source>
</evidence>
<dbReference type="Proteomes" id="UP001161390">
    <property type="component" value="Unassembled WGS sequence"/>
</dbReference>
<reference evidence="2" key="1">
    <citation type="journal article" date="2014" name="Int. J. Syst. Evol. Microbiol.">
        <title>Complete genome of a new Firmicutes species belonging to the dominant human colonic microbiota ('Ruminococcus bicirculans') reveals two chromosomes and a selective capacity to utilize plant glucans.</title>
        <authorList>
            <consortium name="NISC Comparative Sequencing Program"/>
            <person name="Wegmann U."/>
            <person name="Louis P."/>
            <person name="Goesmann A."/>
            <person name="Henrissat B."/>
            <person name="Duncan S.H."/>
            <person name="Flint H.J."/>
        </authorList>
    </citation>
    <scope>NUCLEOTIDE SEQUENCE</scope>
    <source>
        <strain evidence="2">NBRC 108216</strain>
    </source>
</reference>
<dbReference type="EMBL" id="BSNJ01000005">
    <property type="protein sequence ID" value="GLQ21682.1"/>
    <property type="molecule type" value="Genomic_DNA"/>
</dbReference>
<keyword evidence="3" id="KW-1185">Reference proteome</keyword>
<comment type="caution">
    <text evidence="2">The sequence shown here is derived from an EMBL/GenBank/DDBJ whole genome shotgun (WGS) entry which is preliminary data.</text>
</comment>
<feature type="transmembrane region" description="Helical" evidence="1">
    <location>
        <begin position="12"/>
        <end position="33"/>
    </location>
</feature>
<keyword evidence="1" id="KW-1133">Transmembrane helix</keyword>
<name>A0ABQ5V5Y9_9PROT</name>
<proteinExistence type="predicted"/>
<sequence length="256" mass="29694">MILRRIRAHIEAENWFAVFLDFAIVVIGVFIGIQVANWNEDRAVERDQRAMLEQLYADLAPRLEGWREGNEVYAIEEDASERFVLDALLAGTLDETDKARFESGLMALVRWQLIDVSLLQRRMESTELFSEFQGTAYEDILVNLYSNWARTEDFVSQYENRGHDARNIIFNRIFMKPGPYNPRGFTAITPEYVFDELVQDREFRHAVAQLYHYNNQVRAQVYQAFVAVDDTVLKLEAALYPDGNTPDLNPAEPETD</sequence>
<organism evidence="2 3">
    <name type="scientific">Algimonas porphyrae</name>
    <dbReference type="NCBI Taxonomy" id="1128113"/>
    <lineage>
        <taxon>Bacteria</taxon>
        <taxon>Pseudomonadati</taxon>
        <taxon>Pseudomonadota</taxon>
        <taxon>Alphaproteobacteria</taxon>
        <taxon>Maricaulales</taxon>
        <taxon>Robiginitomaculaceae</taxon>
        <taxon>Algimonas</taxon>
    </lineage>
</organism>
<keyword evidence="1" id="KW-0472">Membrane</keyword>
<reference evidence="2" key="2">
    <citation type="submission" date="2023-01" db="EMBL/GenBank/DDBJ databases">
        <title>Draft genome sequence of Algimonas porphyrae strain NBRC 108216.</title>
        <authorList>
            <person name="Sun Q."/>
            <person name="Mori K."/>
        </authorList>
    </citation>
    <scope>NUCLEOTIDE SEQUENCE</scope>
    <source>
        <strain evidence="2">NBRC 108216</strain>
    </source>
</reference>
<protein>
    <submittedName>
        <fullName evidence="2">Uncharacterized protein</fullName>
    </submittedName>
</protein>
<evidence type="ECO:0000256" key="1">
    <source>
        <dbReference type="SAM" id="Phobius"/>
    </source>
</evidence>